<protein>
    <submittedName>
        <fullName evidence="1">Uncharacterized protein</fullName>
    </submittedName>
</protein>
<evidence type="ECO:0000313" key="1">
    <source>
        <dbReference type="EMBL" id="AFL94296.1"/>
    </source>
</evidence>
<name>I3ZRG2_THECF</name>
<dbReference type="HOGENOM" id="CLU_2056172_0_0_2"/>
<dbReference type="GeneID" id="13038737"/>
<accession>I3ZRG2</accession>
<proteinExistence type="predicted"/>
<reference evidence="1 2" key="1">
    <citation type="journal article" date="2012" name="J. Bacteriol.">
        <title>Complete Genome Sequence of the Hyperthermophilic Archaeon Thermococcus sp. Strain CL1, Isolated from a Paralvinella sp. Polychaete Worm Collected from a Hydrothermal Vent.</title>
        <authorList>
            <person name="Jung J.H."/>
            <person name="Holden J.F."/>
            <person name="Seo D.H."/>
            <person name="Park K.H."/>
            <person name="Shin H."/>
            <person name="Ryu S."/>
            <person name="Lee J.H."/>
            <person name="Park C.S."/>
        </authorList>
    </citation>
    <scope>NUCLEOTIDE SEQUENCE [LARGE SCALE GENOMIC DNA]</scope>
    <source>
        <strain evidence="2">DSM 27260 / KACC 17922 / CL1</strain>
    </source>
</reference>
<dbReference type="Proteomes" id="UP000006064">
    <property type="component" value="Chromosome"/>
</dbReference>
<dbReference type="STRING" id="163003.CL1_0081"/>
<evidence type="ECO:0000313" key="2">
    <source>
        <dbReference type="Proteomes" id="UP000006064"/>
    </source>
</evidence>
<dbReference type="AlphaFoldDB" id="I3ZRG2"/>
<dbReference type="EMBL" id="CP003651">
    <property type="protein sequence ID" value="AFL94296.1"/>
    <property type="molecule type" value="Genomic_DNA"/>
</dbReference>
<keyword evidence="2" id="KW-1185">Reference proteome</keyword>
<sequence>MKLIQLLWGREKPGIYEMVITQDGLSLEGNEKLGAHIEDILHYVEKKAEEIGLERDKIEVFIRNGNKTIAIKRIGGLGVAVVSSTIEEAARALKDVESRANDFLEDRYVEAIEEYRRSK</sequence>
<dbReference type="KEGG" id="thm:CL1_0081"/>
<dbReference type="RefSeq" id="WP_014787937.1">
    <property type="nucleotide sequence ID" value="NC_018015.1"/>
</dbReference>
<gene>
    <name evidence="1" type="ORF">CL1_0081</name>
</gene>
<organism evidence="1 2">
    <name type="scientific">Thermococcus cleftensis (strain DSM 27260 / KACC 17922 / CL1)</name>
    <dbReference type="NCBI Taxonomy" id="163003"/>
    <lineage>
        <taxon>Archaea</taxon>
        <taxon>Methanobacteriati</taxon>
        <taxon>Methanobacteriota</taxon>
        <taxon>Thermococci</taxon>
        <taxon>Thermococcales</taxon>
        <taxon>Thermococcaceae</taxon>
        <taxon>Thermococcus</taxon>
    </lineage>
</organism>